<dbReference type="PANTHER" id="PTHR10161">
    <property type="entry name" value="TARTRATE-RESISTANT ACID PHOSPHATASE TYPE 5"/>
    <property type="match status" value="1"/>
</dbReference>
<evidence type="ECO:0000313" key="3">
    <source>
        <dbReference type="EMBL" id="KII63609.1"/>
    </source>
</evidence>
<protein>
    <submittedName>
        <fullName evidence="3">Uncharacterized protein</fullName>
    </submittedName>
</protein>
<evidence type="ECO:0000256" key="2">
    <source>
        <dbReference type="ARBA" id="ARBA00022801"/>
    </source>
</evidence>
<dbReference type="InterPro" id="IPR029052">
    <property type="entry name" value="Metallo-depent_PP-like"/>
</dbReference>
<dbReference type="SUPFAM" id="SSF56300">
    <property type="entry name" value="Metallo-dependent phosphatases"/>
    <property type="match status" value="1"/>
</dbReference>
<dbReference type="EMBL" id="JWZT01004652">
    <property type="protein sequence ID" value="KII63609.1"/>
    <property type="molecule type" value="Genomic_DNA"/>
</dbReference>
<comment type="caution">
    <text evidence="3">The sequence shown here is derived from an EMBL/GenBank/DDBJ whole genome shotgun (WGS) entry which is preliminary data.</text>
</comment>
<dbReference type="GO" id="GO:0016787">
    <property type="term" value="F:hydrolase activity"/>
    <property type="evidence" value="ECO:0007669"/>
    <property type="project" value="UniProtKB-KW"/>
</dbReference>
<dbReference type="InterPro" id="IPR051558">
    <property type="entry name" value="Metallophosphoesterase_PAP"/>
</dbReference>
<accession>A0A0C2MH27</accession>
<dbReference type="Gene3D" id="3.60.21.10">
    <property type="match status" value="1"/>
</dbReference>
<dbReference type="OrthoDB" id="411211at2759"/>
<sequence>MSFFFAFLVSIVHGQKQINVDEDQINVLMVGNIGLSYYQSAIKREVAETITKVHESQPFQLGINPGNNVYDQGVAVNDFDKLDDVFRISFPMIIFDFDFLSVPGDVDHKGDINTLINYHRLRNSRFYMPSTNYYYDNAVFRQFDHVFLVMHHKVVDECGPHTEIPNDEAFLKLISHDYLTGILTSQNTHFQEKTGVHLFALTLDGAHLLLMVDSDNSSFQRTQ</sequence>
<organism evidence="3 4">
    <name type="scientific">Thelohanellus kitauei</name>
    <name type="common">Myxosporean</name>
    <dbReference type="NCBI Taxonomy" id="669202"/>
    <lineage>
        <taxon>Eukaryota</taxon>
        <taxon>Metazoa</taxon>
        <taxon>Cnidaria</taxon>
        <taxon>Myxozoa</taxon>
        <taxon>Myxosporea</taxon>
        <taxon>Bivalvulida</taxon>
        <taxon>Platysporina</taxon>
        <taxon>Myxobolidae</taxon>
        <taxon>Thelohanellus</taxon>
    </lineage>
</organism>
<evidence type="ECO:0000313" key="4">
    <source>
        <dbReference type="Proteomes" id="UP000031668"/>
    </source>
</evidence>
<reference evidence="3 4" key="1">
    <citation type="journal article" date="2014" name="Genome Biol. Evol.">
        <title>The genome of the myxosporean Thelohanellus kitauei shows adaptations to nutrient acquisition within its fish host.</title>
        <authorList>
            <person name="Yang Y."/>
            <person name="Xiong J."/>
            <person name="Zhou Z."/>
            <person name="Huo F."/>
            <person name="Miao W."/>
            <person name="Ran C."/>
            <person name="Liu Y."/>
            <person name="Zhang J."/>
            <person name="Feng J."/>
            <person name="Wang M."/>
            <person name="Wang M."/>
            <person name="Wang L."/>
            <person name="Yao B."/>
        </authorList>
    </citation>
    <scope>NUCLEOTIDE SEQUENCE [LARGE SCALE GENOMIC DNA]</scope>
    <source>
        <strain evidence="3">Wuqing</strain>
    </source>
</reference>
<keyword evidence="1" id="KW-0732">Signal</keyword>
<dbReference type="AlphaFoldDB" id="A0A0C2MH27"/>
<dbReference type="PANTHER" id="PTHR10161:SF14">
    <property type="entry name" value="TARTRATE-RESISTANT ACID PHOSPHATASE TYPE 5"/>
    <property type="match status" value="1"/>
</dbReference>
<gene>
    <name evidence="3" type="ORF">RF11_07212</name>
</gene>
<evidence type="ECO:0000256" key="1">
    <source>
        <dbReference type="ARBA" id="ARBA00022729"/>
    </source>
</evidence>
<dbReference type="Proteomes" id="UP000031668">
    <property type="component" value="Unassembled WGS sequence"/>
</dbReference>
<name>A0A0C2MH27_THEKT</name>
<keyword evidence="2" id="KW-0378">Hydrolase</keyword>
<proteinExistence type="predicted"/>
<keyword evidence="4" id="KW-1185">Reference proteome</keyword>